<dbReference type="EMBL" id="JZYX01000054">
    <property type="protein sequence ID" value="KJN20489.1"/>
    <property type="molecule type" value="Genomic_DNA"/>
</dbReference>
<sequence length="258" mass="28538">MNKINFTAVILIAISSPAFASSFDTASTFTIGFGTKYAPKYIGSDKYDIAAAPYLGWSNGSLYINSEKGFGYTHQFDNGAYVGQALGYSLGRADNNNSWLKEGSDKLKGMGTIKTAMTSTTTAGWWLTPWMGVEGNVIAPITDSQGMQYNLKANFLVVNNETDTLTLSTTAWYGDARFNNTWFGVNEKQSLHSSFQKYNAKKGFNRLDYSITWQHGFSKNWSGYAEASYTMLENRVNNSPLVDANNSFQLATGVFYSF</sequence>
<dbReference type="GO" id="GO:0009279">
    <property type="term" value="C:cell outer membrane"/>
    <property type="evidence" value="ECO:0007669"/>
    <property type="project" value="UniProtKB-SubCell"/>
</dbReference>
<reference evidence="7 8" key="1">
    <citation type="submission" date="2015-03" db="EMBL/GenBank/DDBJ databases">
        <authorList>
            <person name="McCorrison J."/>
            <person name="Sanka R."/>
            <person name="Adams M."/>
            <person name="Brinkac L."/>
            <person name="Nierman W."/>
            <person name="Sutton G."/>
            <person name="Nelson K."/>
            <person name="Kiedrowski L."/>
            <person name="Guerrero D."/>
            <person name="Bonomo R."/>
        </authorList>
    </citation>
    <scope>NUCLEOTIDE SEQUENCE [LARGE SCALE GENOMIC DNA]</scope>
    <source>
        <strain evidence="7 8">35699</strain>
    </source>
</reference>
<feature type="chain" id="PRO_5002448435" evidence="6">
    <location>
        <begin position="21"/>
        <end position="258"/>
    </location>
</feature>
<evidence type="ECO:0000256" key="4">
    <source>
        <dbReference type="ARBA" id="ARBA00023136"/>
    </source>
</evidence>
<evidence type="ECO:0000256" key="2">
    <source>
        <dbReference type="ARBA" id="ARBA00005722"/>
    </source>
</evidence>
<dbReference type="PANTHER" id="PTHR38776">
    <property type="entry name" value="MLTA-INTERACTING PROTEIN-RELATED"/>
    <property type="match status" value="1"/>
</dbReference>
<dbReference type="AlphaFoldDB" id="A0A0F1AHF2"/>
<dbReference type="Pfam" id="PF06629">
    <property type="entry name" value="MipA"/>
    <property type="match status" value="1"/>
</dbReference>
<name>A0A0F1AHF2_9ENTR</name>
<dbReference type="PATRIC" id="fig|1619248.3.peg.3863"/>
<dbReference type="Proteomes" id="UP000033352">
    <property type="component" value="Unassembled WGS sequence"/>
</dbReference>
<dbReference type="PANTHER" id="PTHR38776:SF1">
    <property type="entry name" value="MLTA-INTERACTING PROTEIN-RELATED"/>
    <property type="match status" value="1"/>
</dbReference>
<evidence type="ECO:0000256" key="1">
    <source>
        <dbReference type="ARBA" id="ARBA00004442"/>
    </source>
</evidence>
<evidence type="ECO:0000256" key="3">
    <source>
        <dbReference type="ARBA" id="ARBA00022729"/>
    </source>
</evidence>
<comment type="caution">
    <text evidence="7">The sequence shown here is derived from an EMBL/GenBank/DDBJ whole genome shotgun (WGS) entry which is preliminary data.</text>
</comment>
<evidence type="ECO:0000313" key="8">
    <source>
        <dbReference type="Proteomes" id="UP000033352"/>
    </source>
</evidence>
<dbReference type="RefSeq" id="WP_004856903.1">
    <property type="nucleotide sequence ID" value="NZ_JZYX01000054.1"/>
</dbReference>
<organism evidence="7 8">
    <name type="scientific">Enterobacter sichuanensis</name>
    <dbReference type="NCBI Taxonomy" id="2071710"/>
    <lineage>
        <taxon>Bacteria</taxon>
        <taxon>Pseudomonadati</taxon>
        <taxon>Pseudomonadota</taxon>
        <taxon>Gammaproteobacteria</taxon>
        <taxon>Enterobacterales</taxon>
        <taxon>Enterobacteriaceae</taxon>
        <taxon>Enterobacter</taxon>
        <taxon>Enterobacter cloacae complex</taxon>
    </lineage>
</organism>
<evidence type="ECO:0000256" key="5">
    <source>
        <dbReference type="ARBA" id="ARBA00023237"/>
    </source>
</evidence>
<keyword evidence="3 6" id="KW-0732">Signal</keyword>
<evidence type="ECO:0000313" key="7">
    <source>
        <dbReference type="EMBL" id="KJN20489.1"/>
    </source>
</evidence>
<accession>A0A0F1AHF2</accession>
<keyword evidence="5" id="KW-0998">Cell outer membrane</keyword>
<keyword evidence="4" id="KW-0472">Membrane</keyword>
<evidence type="ECO:0000256" key="6">
    <source>
        <dbReference type="SAM" id="SignalP"/>
    </source>
</evidence>
<dbReference type="OrthoDB" id="5951177at2"/>
<proteinExistence type="inferred from homology"/>
<comment type="subcellular location">
    <subcellularLocation>
        <location evidence="1">Cell outer membrane</location>
    </subcellularLocation>
</comment>
<gene>
    <name evidence="7" type="ORF">SS37_20925</name>
</gene>
<feature type="signal peptide" evidence="6">
    <location>
        <begin position="1"/>
        <end position="20"/>
    </location>
</feature>
<protein>
    <submittedName>
        <fullName evidence="7">MltA-interacting MipA family protein</fullName>
    </submittedName>
</protein>
<comment type="similarity">
    <text evidence="2">Belongs to the MipA/OmpV family.</text>
</comment>
<dbReference type="InterPro" id="IPR010583">
    <property type="entry name" value="MipA"/>
</dbReference>